<evidence type="ECO:0000259" key="1">
    <source>
        <dbReference type="Pfam" id="PF00534"/>
    </source>
</evidence>
<comment type="caution">
    <text evidence="2">The sequence shown here is derived from an EMBL/GenBank/DDBJ whole genome shotgun (WGS) entry which is preliminary data.</text>
</comment>
<dbReference type="Gene3D" id="3.40.50.2000">
    <property type="entry name" value="Glycogen Phosphorylase B"/>
    <property type="match status" value="2"/>
</dbReference>
<sequence length="334" mass="36826">MGPSSGGYDRHWITRFVSAERHRFADVLGQYEHDRSRRVTSPRQWLDYFRHAFRGIRVARLTRDPGIGILTVFPQLGLAAGLLKRLLGLRAPVVAWSFNVGQDFSGWKARLAHAGLVGVNRMIVHSRREIETYAATFGLPRERFVFVPFSVNVLHPQHAEEEERPFLLSMGSANRDYGCLFDAVRTLDIPVVVVAGPHATAGLDVPPNVELRHGLSLEACHVLAQQARLNVVPILNSFSASGQVTVIEAMMFARCVIASHSIGTEDYVADGENGILVPSADPAALRAAILAAWGDAPLRQRIGKAARRHALEHLTHEAAARTMERICDEAARTT</sequence>
<evidence type="ECO:0000313" key="2">
    <source>
        <dbReference type="EMBL" id="MBP0447235.1"/>
    </source>
</evidence>
<dbReference type="PANTHER" id="PTHR12526">
    <property type="entry name" value="GLYCOSYLTRANSFERASE"/>
    <property type="match status" value="1"/>
</dbReference>
<dbReference type="EMBL" id="JAGIZB010000028">
    <property type="protein sequence ID" value="MBP0447235.1"/>
    <property type="molecule type" value="Genomic_DNA"/>
</dbReference>
<organism evidence="2 3">
    <name type="scientific">Pararoseomonas baculiformis</name>
    <dbReference type="NCBI Taxonomy" id="2820812"/>
    <lineage>
        <taxon>Bacteria</taxon>
        <taxon>Pseudomonadati</taxon>
        <taxon>Pseudomonadota</taxon>
        <taxon>Alphaproteobacteria</taxon>
        <taxon>Acetobacterales</taxon>
        <taxon>Acetobacteraceae</taxon>
        <taxon>Pararoseomonas</taxon>
    </lineage>
</organism>
<dbReference type="Proteomes" id="UP000681594">
    <property type="component" value="Unassembled WGS sequence"/>
</dbReference>
<protein>
    <submittedName>
        <fullName evidence="2">Glycosyltransferase family 4 protein</fullName>
    </submittedName>
</protein>
<keyword evidence="3" id="KW-1185">Reference proteome</keyword>
<accession>A0ABS4AL42</accession>
<name>A0ABS4AL42_9PROT</name>
<gene>
    <name evidence="2" type="ORF">J8J14_20900</name>
</gene>
<dbReference type="Pfam" id="PF00534">
    <property type="entry name" value="Glycos_transf_1"/>
    <property type="match status" value="1"/>
</dbReference>
<dbReference type="SUPFAM" id="SSF53756">
    <property type="entry name" value="UDP-Glycosyltransferase/glycogen phosphorylase"/>
    <property type="match status" value="1"/>
</dbReference>
<dbReference type="RefSeq" id="WP_209381503.1">
    <property type="nucleotide sequence ID" value="NZ_JAGIZB010000028.1"/>
</dbReference>
<dbReference type="InterPro" id="IPR001296">
    <property type="entry name" value="Glyco_trans_1"/>
</dbReference>
<reference evidence="2 3" key="1">
    <citation type="submission" date="2021-03" db="EMBL/GenBank/DDBJ databases">
        <authorList>
            <person name="So Y."/>
        </authorList>
    </citation>
    <scope>NUCLEOTIDE SEQUENCE [LARGE SCALE GENOMIC DNA]</scope>
    <source>
        <strain evidence="2 3">SSH11</strain>
    </source>
</reference>
<evidence type="ECO:0000313" key="3">
    <source>
        <dbReference type="Proteomes" id="UP000681594"/>
    </source>
</evidence>
<feature type="domain" description="Glycosyl transferase family 1" evidence="1">
    <location>
        <begin position="156"/>
        <end position="308"/>
    </location>
</feature>
<proteinExistence type="predicted"/>
<dbReference type="PANTHER" id="PTHR12526:SF590">
    <property type="entry name" value="ALPHA-MALTOSE-1-PHOSPHATE SYNTHASE"/>
    <property type="match status" value="1"/>
</dbReference>